<protein>
    <recommendedName>
        <fullName evidence="4">Cytochrome c domain-containing protein</fullName>
    </recommendedName>
</protein>
<evidence type="ECO:0000256" key="1">
    <source>
        <dbReference type="SAM" id="SignalP"/>
    </source>
</evidence>
<name>A0ABW0KTG3_9BACT</name>
<evidence type="ECO:0000313" key="3">
    <source>
        <dbReference type="Proteomes" id="UP001596052"/>
    </source>
</evidence>
<reference evidence="3" key="1">
    <citation type="journal article" date="2019" name="Int. J. Syst. Evol. Microbiol.">
        <title>The Global Catalogue of Microorganisms (GCM) 10K type strain sequencing project: providing services to taxonomists for standard genome sequencing and annotation.</title>
        <authorList>
            <consortium name="The Broad Institute Genomics Platform"/>
            <consortium name="The Broad Institute Genome Sequencing Center for Infectious Disease"/>
            <person name="Wu L."/>
            <person name="Ma J."/>
        </authorList>
    </citation>
    <scope>NUCLEOTIDE SEQUENCE [LARGE SCALE GENOMIC DNA]</scope>
    <source>
        <strain evidence="3">CGMCC 4.1469</strain>
    </source>
</reference>
<sequence>MKSLRLLLVFTALLSSCAQPVSEETAARAETGKSEAALRVLEHNCVHCHGDNRLSTMPPINDTRAISKLIGSRWIVPGRPEASRFYQVVIFPDEIPGAMPPSGHAISRKDAQILRHWIRDGAPLPAQNVELTPRGPLPRSI</sequence>
<feature type="signal peptide" evidence="1">
    <location>
        <begin position="1"/>
        <end position="18"/>
    </location>
</feature>
<organism evidence="2 3">
    <name type="scientific">Prosthecobacter fluviatilis</name>
    <dbReference type="NCBI Taxonomy" id="445931"/>
    <lineage>
        <taxon>Bacteria</taxon>
        <taxon>Pseudomonadati</taxon>
        <taxon>Verrucomicrobiota</taxon>
        <taxon>Verrucomicrobiia</taxon>
        <taxon>Verrucomicrobiales</taxon>
        <taxon>Verrucomicrobiaceae</taxon>
        <taxon>Prosthecobacter</taxon>
    </lineage>
</organism>
<evidence type="ECO:0000313" key="2">
    <source>
        <dbReference type="EMBL" id="MFC5456699.1"/>
    </source>
</evidence>
<gene>
    <name evidence="2" type="ORF">ACFQDI_17670</name>
</gene>
<dbReference type="RefSeq" id="WP_377169199.1">
    <property type="nucleotide sequence ID" value="NZ_JBHSMQ010000006.1"/>
</dbReference>
<accession>A0ABW0KTG3</accession>
<keyword evidence="3" id="KW-1185">Reference proteome</keyword>
<dbReference type="Gene3D" id="1.10.760.10">
    <property type="entry name" value="Cytochrome c-like domain"/>
    <property type="match status" value="1"/>
</dbReference>
<evidence type="ECO:0008006" key="4">
    <source>
        <dbReference type="Google" id="ProtNLM"/>
    </source>
</evidence>
<feature type="chain" id="PRO_5046288974" description="Cytochrome c domain-containing protein" evidence="1">
    <location>
        <begin position="19"/>
        <end position="141"/>
    </location>
</feature>
<comment type="caution">
    <text evidence="2">The sequence shown here is derived from an EMBL/GenBank/DDBJ whole genome shotgun (WGS) entry which is preliminary data.</text>
</comment>
<dbReference type="Proteomes" id="UP001596052">
    <property type="component" value="Unassembled WGS sequence"/>
</dbReference>
<dbReference type="PROSITE" id="PS51257">
    <property type="entry name" value="PROKAR_LIPOPROTEIN"/>
    <property type="match status" value="1"/>
</dbReference>
<keyword evidence="1" id="KW-0732">Signal</keyword>
<dbReference type="InterPro" id="IPR036909">
    <property type="entry name" value="Cyt_c-like_dom_sf"/>
</dbReference>
<proteinExistence type="predicted"/>
<dbReference type="EMBL" id="JBHSMQ010000006">
    <property type="protein sequence ID" value="MFC5456699.1"/>
    <property type="molecule type" value="Genomic_DNA"/>
</dbReference>
<dbReference type="SUPFAM" id="SSF46626">
    <property type="entry name" value="Cytochrome c"/>
    <property type="match status" value="1"/>
</dbReference>